<keyword evidence="3" id="KW-1185">Reference proteome</keyword>
<feature type="region of interest" description="Disordered" evidence="1">
    <location>
        <begin position="1"/>
        <end position="31"/>
    </location>
</feature>
<accession>A0ABU5CIG6</accession>
<gene>
    <name evidence="2" type="ORF">P5G51_012595</name>
</gene>
<evidence type="ECO:0000313" key="2">
    <source>
        <dbReference type="EMBL" id="MDY0406119.1"/>
    </source>
</evidence>
<sequence length="52" mass="6302">MSEENKNREKDKNRQRNVRKYDTTPKGKYDEEIAEDTEFLNLDNKKNKRAGR</sequence>
<evidence type="ECO:0008006" key="4">
    <source>
        <dbReference type="Google" id="ProtNLM"/>
    </source>
</evidence>
<dbReference type="RefSeq" id="WP_306066163.1">
    <property type="nucleotide sequence ID" value="NZ_JAROCA020000001.1"/>
</dbReference>
<reference evidence="2 3" key="1">
    <citation type="submission" date="2023-10" db="EMBL/GenBank/DDBJ databases">
        <title>179-bfca-hs.</title>
        <authorList>
            <person name="Miliotis G."/>
            <person name="Sengupta P."/>
            <person name="Hameed A."/>
            <person name="Chuvochina M."/>
            <person name="Mcdonagh F."/>
            <person name="Simpson A.C."/>
            <person name="Singh N.K."/>
            <person name="Rekha P.D."/>
            <person name="Raman K."/>
            <person name="Hugenholtz P."/>
            <person name="Venkateswaran K."/>
        </authorList>
    </citation>
    <scope>NUCLEOTIDE SEQUENCE [LARGE SCALE GENOMIC DNA]</scope>
    <source>
        <strain evidence="2 3">179-BFC-A-HS</strain>
    </source>
</reference>
<evidence type="ECO:0000256" key="1">
    <source>
        <dbReference type="SAM" id="MobiDB-lite"/>
    </source>
</evidence>
<name>A0ABU5CIG6_9BACI</name>
<evidence type="ECO:0000313" key="3">
    <source>
        <dbReference type="Proteomes" id="UP001228376"/>
    </source>
</evidence>
<dbReference type="Proteomes" id="UP001228376">
    <property type="component" value="Unassembled WGS sequence"/>
</dbReference>
<protein>
    <recommendedName>
        <fullName evidence="4">YfhD family protein</fullName>
    </recommendedName>
</protein>
<comment type="caution">
    <text evidence="2">The sequence shown here is derived from an EMBL/GenBank/DDBJ whole genome shotgun (WGS) entry which is preliminary data.</text>
</comment>
<dbReference type="EMBL" id="JAROCA020000001">
    <property type="protein sequence ID" value="MDY0406119.1"/>
    <property type="molecule type" value="Genomic_DNA"/>
</dbReference>
<organism evidence="2 3">
    <name type="scientific">Tigheibacillus jepli</name>
    <dbReference type="NCBI Taxonomy" id="3035914"/>
    <lineage>
        <taxon>Bacteria</taxon>
        <taxon>Bacillati</taxon>
        <taxon>Bacillota</taxon>
        <taxon>Bacilli</taxon>
        <taxon>Bacillales</taxon>
        <taxon>Bacillaceae</taxon>
        <taxon>Tigheibacillus</taxon>
    </lineage>
</organism>
<proteinExistence type="predicted"/>